<dbReference type="InterPro" id="IPR016208">
    <property type="entry name" value="Ald_Oxase/xanthine_DH-like"/>
</dbReference>
<dbReference type="AlphaFoldDB" id="A0A450S4N0"/>
<dbReference type="Pfam" id="PF01799">
    <property type="entry name" value="Fer2_2"/>
    <property type="match status" value="1"/>
</dbReference>
<proteinExistence type="predicted"/>
<dbReference type="SUPFAM" id="SSF47741">
    <property type="entry name" value="CO dehydrogenase ISP C-domain like"/>
    <property type="match status" value="1"/>
</dbReference>
<dbReference type="EMBL" id="CAADFL010000054">
    <property type="protein sequence ID" value="VFK07954.1"/>
    <property type="molecule type" value="Genomic_DNA"/>
</dbReference>
<dbReference type="SMART" id="SM01092">
    <property type="entry name" value="CO_deh_flav_C"/>
    <property type="match status" value="1"/>
</dbReference>
<dbReference type="Gene3D" id="1.10.150.120">
    <property type="entry name" value="[2Fe-2S]-binding domain"/>
    <property type="match status" value="1"/>
</dbReference>
<dbReference type="InterPro" id="IPR005107">
    <property type="entry name" value="CO_DH_flav_C"/>
</dbReference>
<evidence type="ECO:0000256" key="1">
    <source>
        <dbReference type="ARBA" id="ARBA00022630"/>
    </source>
</evidence>
<reference evidence="8" key="1">
    <citation type="submission" date="2019-02" db="EMBL/GenBank/DDBJ databases">
        <authorList>
            <person name="Gruber-Vodicka R. H."/>
            <person name="Seah K. B. B."/>
        </authorList>
    </citation>
    <scope>NUCLEOTIDE SEQUENCE</scope>
    <source>
        <strain evidence="8">BECK_BZ163</strain>
        <strain evidence="10">BECK_BZ164</strain>
        <strain evidence="9">BECK_BZ165</strain>
    </source>
</reference>
<dbReference type="Pfam" id="PF03450">
    <property type="entry name" value="CO_deh_flav_C"/>
    <property type="match status" value="1"/>
</dbReference>
<dbReference type="InterPro" id="IPR006058">
    <property type="entry name" value="2Fe2S_fd_BS"/>
</dbReference>
<keyword evidence="4" id="KW-0560">Oxidoreductase</keyword>
<dbReference type="InterPro" id="IPR016169">
    <property type="entry name" value="FAD-bd_PCMH_sub2"/>
</dbReference>
<dbReference type="Pfam" id="PF00941">
    <property type="entry name" value="FAD_binding_5"/>
    <property type="match status" value="1"/>
</dbReference>
<dbReference type="EMBL" id="CAADFA010000050">
    <property type="protein sequence ID" value="VFJ47781.1"/>
    <property type="molecule type" value="Genomic_DNA"/>
</dbReference>
<evidence type="ECO:0000256" key="4">
    <source>
        <dbReference type="ARBA" id="ARBA00023002"/>
    </source>
</evidence>
<feature type="domain" description="FAD-binding PCMH-type" evidence="7">
    <location>
        <begin position="185"/>
        <end position="358"/>
    </location>
</feature>
<keyword evidence="1" id="KW-0285">Flavoprotein</keyword>
<keyword evidence="3" id="KW-0274">FAD</keyword>
<sequence length="478" mass="52494">MIDFVLNNRNICTDAPPGGVVLDFLRKSQRLAGVREGCREGACGACLVLVGEIDGRSVSYRSMNSCLLPLAEIEGKHVVTIEGLDNRNDKAPNPIQQVIVDEGATQCGYCTPGIILALAGLFLETPHFDEERAIAAVSGNICRCTGYQSIKRAAIRLCDAFPASDFGTGKALMERLVEKGILPSYFLQIPERLRRLPVPDEPSMEIPPGSIVVGGGTALWGPEDTRLPHSKLIYLSRHRELKGIRIDGERCYIGAATTFEEIQDSSIMQRLFPRIRDYFKLIASKPIRHRITVGGNIADAVPYADAAVFFLATGASVVLRNGQGRREVELKDFFKGYRQPDKESSEFVEAIRFPAPTENMLFNFENISKRPHLDISSVNSAAQITMNTMNNGVMERVHLSAGGVAPVPIYLSGASGYLTGKTPEPDTVREAAAIAQTESSPISDVRGSAEYKRLLLRQLIYAHFITLFPERITLEGLR</sequence>
<dbReference type="GO" id="GO:0071949">
    <property type="term" value="F:FAD binding"/>
    <property type="evidence" value="ECO:0007669"/>
    <property type="project" value="InterPro"/>
</dbReference>
<keyword evidence="2" id="KW-0479">Metal-binding</keyword>
<dbReference type="InterPro" id="IPR016166">
    <property type="entry name" value="FAD-bd_PCMH"/>
</dbReference>
<feature type="domain" description="2Fe-2S ferredoxin-type" evidence="6">
    <location>
        <begin position="1"/>
        <end position="84"/>
    </location>
</feature>
<dbReference type="InterPro" id="IPR036010">
    <property type="entry name" value="2Fe-2S_ferredoxin-like_sf"/>
</dbReference>
<dbReference type="GO" id="GO:0016491">
    <property type="term" value="F:oxidoreductase activity"/>
    <property type="evidence" value="ECO:0007669"/>
    <property type="project" value="UniProtKB-KW"/>
</dbReference>
<dbReference type="CDD" id="cd00207">
    <property type="entry name" value="fer2"/>
    <property type="match status" value="1"/>
</dbReference>
<dbReference type="GO" id="GO:0051537">
    <property type="term" value="F:2 iron, 2 sulfur cluster binding"/>
    <property type="evidence" value="ECO:0007669"/>
    <property type="project" value="InterPro"/>
</dbReference>
<organism evidence="8">
    <name type="scientific">Candidatus Kentrum sp. FM</name>
    <dbReference type="NCBI Taxonomy" id="2126340"/>
    <lineage>
        <taxon>Bacteria</taxon>
        <taxon>Pseudomonadati</taxon>
        <taxon>Pseudomonadota</taxon>
        <taxon>Gammaproteobacteria</taxon>
        <taxon>Candidatus Kentrum</taxon>
    </lineage>
</organism>
<accession>A0A450S4N0</accession>
<evidence type="ECO:0000313" key="9">
    <source>
        <dbReference type="EMBL" id="VFJ47781.1"/>
    </source>
</evidence>
<dbReference type="InterPro" id="IPR036683">
    <property type="entry name" value="CO_DH_flav_C_dom_sf"/>
</dbReference>
<keyword evidence="5" id="KW-0408">Iron</keyword>
<dbReference type="PANTHER" id="PTHR45444:SF3">
    <property type="entry name" value="XANTHINE DEHYDROGENASE"/>
    <property type="match status" value="1"/>
</dbReference>
<dbReference type="SUPFAM" id="SSF55447">
    <property type="entry name" value="CO dehydrogenase flavoprotein C-terminal domain-like"/>
    <property type="match status" value="1"/>
</dbReference>
<dbReference type="PROSITE" id="PS51085">
    <property type="entry name" value="2FE2S_FER_2"/>
    <property type="match status" value="1"/>
</dbReference>
<dbReference type="InterPro" id="IPR036884">
    <property type="entry name" value="2Fe-2S-bd_dom_sf"/>
</dbReference>
<evidence type="ECO:0000313" key="10">
    <source>
        <dbReference type="EMBL" id="VFK07954.1"/>
    </source>
</evidence>
<dbReference type="InterPro" id="IPR012675">
    <property type="entry name" value="Beta-grasp_dom_sf"/>
</dbReference>
<dbReference type="Gene3D" id="3.30.390.50">
    <property type="entry name" value="CO dehydrogenase flavoprotein, C-terminal domain"/>
    <property type="match status" value="1"/>
</dbReference>
<dbReference type="PANTHER" id="PTHR45444">
    <property type="entry name" value="XANTHINE DEHYDROGENASE"/>
    <property type="match status" value="1"/>
</dbReference>
<gene>
    <name evidence="8" type="ORF">BECKFM1743A_GA0114220_100409</name>
    <name evidence="10" type="ORF">BECKFM1743B_GA0114221_100549</name>
    <name evidence="9" type="ORF">BECKFM1743C_GA0114222_100509</name>
</gene>
<dbReference type="SUPFAM" id="SSF56176">
    <property type="entry name" value="FAD-binding/transporter-associated domain-like"/>
    <property type="match status" value="1"/>
</dbReference>
<dbReference type="InterPro" id="IPR002346">
    <property type="entry name" value="Mopterin_DH_FAD-bd"/>
</dbReference>
<evidence type="ECO:0000256" key="3">
    <source>
        <dbReference type="ARBA" id="ARBA00022827"/>
    </source>
</evidence>
<dbReference type="PROSITE" id="PS00197">
    <property type="entry name" value="2FE2S_FER_1"/>
    <property type="match status" value="1"/>
</dbReference>
<dbReference type="EMBL" id="CAADEZ010000040">
    <property type="protein sequence ID" value="VFJ46792.1"/>
    <property type="molecule type" value="Genomic_DNA"/>
</dbReference>
<evidence type="ECO:0000256" key="2">
    <source>
        <dbReference type="ARBA" id="ARBA00022723"/>
    </source>
</evidence>
<dbReference type="Pfam" id="PF00111">
    <property type="entry name" value="Fer2"/>
    <property type="match status" value="1"/>
</dbReference>
<dbReference type="PROSITE" id="PS51387">
    <property type="entry name" value="FAD_PCMH"/>
    <property type="match status" value="1"/>
</dbReference>
<evidence type="ECO:0000259" key="6">
    <source>
        <dbReference type="PROSITE" id="PS51085"/>
    </source>
</evidence>
<dbReference type="Gene3D" id="3.10.20.30">
    <property type="match status" value="1"/>
</dbReference>
<dbReference type="SUPFAM" id="SSF54292">
    <property type="entry name" value="2Fe-2S ferredoxin-like"/>
    <property type="match status" value="1"/>
</dbReference>
<protein>
    <submittedName>
        <fullName evidence="8">Xanthine dehydrogenase small subunit</fullName>
    </submittedName>
</protein>
<dbReference type="InterPro" id="IPR002888">
    <property type="entry name" value="2Fe-2S-bd"/>
</dbReference>
<dbReference type="Gene3D" id="3.30.465.10">
    <property type="match status" value="1"/>
</dbReference>
<evidence type="ECO:0000313" key="8">
    <source>
        <dbReference type="EMBL" id="VFJ46792.1"/>
    </source>
</evidence>
<name>A0A450S4N0_9GAMM</name>
<evidence type="ECO:0000256" key="5">
    <source>
        <dbReference type="ARBA" id="ARBA00023004"/>
    </source>
</evidence>
<dbReference type="InterPro" id="IPR036318">
    <property type="entry name" value="FAD-bd_PCMH-like_sf"/>
</dbReference>
<evidence type="ECO:0000259" key="7">
    <source>
        <dbReference type="PROSITE" id="PS51387"/>
    </source>
</evidence>
<dbReference type="GO" id="GO:0005506">
    <property type="term" value="F:iron ion binding"/>
    <property type="evidence" value="ECO:0007669"/>
    <property type="project" value="InterPro"/>
</dbReference>
<dbReference type="InterPro" id="IPR001041">
    <property type="entry name" value="2Fe-2S_ferredoxin-type"/>
</dbReference>